<evidence type="ECO:0000313" key="2">
    <source>
        <dbReference type="EMBL" id="EEF45729.1"/>
    </source>
</evidence>
<gene>
    <name evidence="2" type="ORF">RCOM_1245580</name>
</gene>
<feature type="compositionally biased region" description="Polar residues" evidence="1">
    <location>
        <begin position="68"/>
        <end position="80"/>
    </location>
</feature>
<evidence type="ECO:0000313" key="3">
    <source>
        <dbReference type="Proteomes" id="UP000008311"/>
    </source>
</evidence>
<accession>B9RSJ1</accession>
<dbReference type="Proteomes" id="UP000008311">
    <property type="component" value="Unassembled WGS sequence"/>
</dbReference>
<sequence length="152" mass="16680">MKEPIQGDFSTSKTTNVTIQSIIKAASNSGHPISIKDHVSQVLSGLHSFEYNPMIATYASTRGGGNQSYGNRNQQQSQSHGRNYNINNNNAGNRGGRTNIRGGRANRDKSRNNNSGPICQVCGKIGHIIAYFYYKYDNNYMGAPPQSAKPIR</sequence>
<protein>
    <submittedName>
        <fullName evidence="2">Uncharacterized protein</fullName>
    </submittedName>
</protein>
<reference evidence="3" key="1">
    <citation type="journal article" date="2010" name="Nat. Biotechnol.">
        <title>Draft genome sequence of the oilseed species Ricinus communis.</title>
        <authorList>
            <person name="Chan A.P."/>
            <person name="Crabtree J."/>
            <person name="Zhao Q."/>
            <person name="Lorenzi H."/>
            <person name="Orvis J."/>
            <person name="Puiu D."/>
            <person name="Melake-Berhan A."/>
            <person name="Jones K.M."/>
            <person name="Redman J."/>
            <person name="Chen G."/>
            <person name="Cahoon E.B."/>
            <person name="Gedil M."/>
            <person name="Stanke M."/>
            <person name="Haas B.J."/>
            <person name="Wortman J.R."/>
            <person name="Fraser-Liggett C.M."/>
            <person name="Ravel J."/>
            <person name="Rabinowicz P.D."/>
        </authorList>
    </citation>
    <scope>NUCLEOTIDE SEQUENCE [LARGE SCALE GENOMIC DNA]</scope>
    <source>
        <strain evidence="3">cv. Hale</strain>
    </source>
</reference>
<name>B9RSJ1_RICCO</name>
<dbReference type="InParanoid" id="B9RSJ1"/>
<proteinExistence type="predicted"/>
<dbReference type="EMBL" id="EQ973810">
    <property type="protein sequence ID" value="EEF45729.1"/>
    <property type="molecule type" value="Genomic_DNA"/>
</dbReference>
<keyword evidence="3" id="KW-1185">Reference proteome</keyword>
<feature type="region of interest" description="Disordered" evidence="1">
    <location>
        <begin position="62"/>
        <end position="117"/>
    </location>
</feature>
<evidence type="ECO:0000256" key="1">
    <source>
        <dbReference type="SAM" id="MobiDB-lite"/>
    </source>
</evidence>
<feature type="compositionally biased region" description="Low complexity" evidence="1">
    <location>
        <begin position="81"/>
        <end position="103"/>
    </location>
</feature>
<dbReference type="AlphaFoldDB" id="B9RSJ1"/>
<organism evidence="2 3">
    <name type="scientific">Ricinus communis</name>
    <name type="common">Castor bean</name>
    <dbReference type="NCBI Taxonomy" id="3988"/>
    <lineage>
        <taxon>Eukaryota</taxon>
        <taxon>Viridiplantae</taxon>
        <taxon>Streptophyta</taxon>
        <taxon>Embryophyta</taxon>
        <taxon>Tracheophyta</taxon>
        <taxon>Spermatophyta</taxon>
        <taxon>Magnoliopsida</taxon>
        <taxon>eudicotyledons</taxon>
        <taxon>Gunneridae</taxon>
        <taxon>Pentapetalae</taxon>
        <taxon>rosids</taxon>
        <taxon>fabids</taxon>
        <taxon>Malpighiales</taxon>
        <taxon>Euphorbiaceae</taxon>
        <taxon>Acalyphoideae</taxon>
        <taxon>Acalypheae</taxon>
        <taxon>Ricinus</taxon>
    </lineage>
</organism>